<dbReference type="GeneID" id="11508768"/>
<dbReference type="Proteomes" id="UP000007322">
    <property type="component" value="Chromosome 1"/>
</dbReference>
<dbReference type="SUPFAM" id="SSF54427">
    <property type="entry name" value="NTF2-like"/>
    <property type="match status" value="1"/>
</dbReference>
<name>G2Q154_THET4</name>
<reference evidence="4 5" key="1">
    <citation type="journal article" date="2011" name="Nat. Biotechnol.">
        <title>Comparative genomic analysis of the thermophilic biomass-degrading fungi Myceliophthora thermophila and Thielavia terrestris.</title>
        <authorList>
            <person name="Berka R.M."/>
            <person name="Grigoriev I.V."/>
            <person name="Otillar R."/>
            <person name="Salamov A."/>
            <person name="Grimwood J."/>
            <person name="Reid I."/>
            <person name="Ishmael N."/>
            <person name="John T."/>
            <person name="Darmond C."/>
            <person name="Moisan M.-C."/>
            <person name="Henrissat B."/>
            <person name="Coutinho P.M."/>
            <person name="Lombard V."/>
            <person name="Natvig D.O."/>
            <person name="Lindquist E."/>
            <person name="Schmutz J."/>
            <person name="Lucas S."/>
            <person name="Harris P."/>
            <person name="Powlowski J."/>
            <person name="Bellemare A."/>
            <person name="Taylor D."/>
            <person name="Butler G."/>
            <person name="de Vries R.P."/>
            <person name="Allijn I.E."/>
            <person name="van den Brink J."/>
            <person name="Ushinsky S."/>
            <person name="Storms R."/>
            <person name="Powell A.J."/>
            <person name="Paulsen I.T."/>
            <person name="Elbourne L.D.H."/>
            <person name="Baker S.E."/>
            <person name="Magnuson J."/>
            <person name="LaBoissiere S."/>
            <person name="Clutterbuck A.J."/>
            <person name="Martinez D."/>
            <person name="Wogulis M."/>
            <person name="de Leon A.L."/>
            <person name="Rey M.W."/>
            <person name="Tsang A."/>
        </authorList>
    </citation>
    <scope>NUCLEOTIDE SEQUENCE [LARGE SCALE GENOMIC DNA]</scope>
    <source>
        <strain evidence="5">ATCC 42464 / BCRC 31852 / DSM 1799</strain>
    </source>
</reference>
<dbReference type="Gene3D" id="3.10.450.240">
    <property type="match status" value="1"/>
</dbReference>
<dbReference type="GO" id="GO:0005739">
    <property type="term" value="C:mitochondrion"/>
    <property type="evidence" value="ECO:0007669"/>
    <property type="project" value="UniProtKB-SubCell"/>
</dbReference>
<proteinExistence type="predicted"/>
<evidence type="ECO:0000313" key="4">
    <source>
        <dbReference type="EMBL" id="AEO54953.1"/>
    </source>
</evidence>
<dbReference type="HOGENOM" id="CLU_055139_2_1_1"/>
<evidence type="ECO:0000256" key="1">
    <source>
        <dbReference type="ARBA" id="ARBA00004173"/>
    </source>
</evidence>
<protein>
    <recommendedName>
        <fullName evidence="6">Tim44-like domain-containing protein</fullName>
    </recommendedName>
</protein>
<dbReference type="OMA" id="WRIWGTT"/>
<keyword evidence="3" id="KW-0496">Mitochondrion</keyword>
<dbReference type="InterPro" id="IPR051975">
    <property type="entry name" value="mtLSU_mL45"/>
</dbReference>
<evidence type="ECO:0000256" key="2">
    <source>
        <dbReference type="ARBA" id="ARBA00022946"/>
    </source>
</evidence>
<accession>G2Q154</accession>
<comment type="subcellular location">
    <subcellularLocation>
        <location evidence="1">Mitochondrion</location>
    </subcellularLocation>
</comment>
<dbReference type="InterPro" id="IPR032710">
    <property type="entry name" value="NTF2-like_dom_sf"/>
</dbReference>
<organism evidence="4 5">
    <name type="scientific">Thermothelomyces thermophilus (strain ATCC 42464 / BCRC 31852 / DSM 1799)</name>
    <name type="common">Sporotrichum thermophile</name>
    <dbReference type="NCBI Taxonomy" id="573729"/>
    <lineage>
        <taxon>Eukaryota</taxon>
        <taxon>Fungi</taxon>
        <taxon>Dikarya</taxon>
        <taxon>Ascomycota</taxon>
        <taxon>Pezizomycotina</taxon>
        <taxon>Sordariomycetes</taxon>
        <taxon>Sordariomycetidae</taxon>
        <taxon>Sordariales</taxon>
        <taxon>Chaetomiaceae</taxon>
        <taxon>Thermothelomyces</taxon>
    </lineage>
</organism>
<evidence type="ECO:0008006" key="6">
    <source>
        <dbReference type="Google" id="ProtNLM"/>
    </source>
</evidence>
<dbReference type="PANTHER" id="PTHR28554">
    <property type="entry name" value="39S RIBOSOMAL PROTEIN L45, MITOCHONDRIAL"/>
    <property type="match status" value="1"/>
</dbReference>
<evidence type="ECO:0000256" key="3">
    <source>
        <dbReference type="ARBA" id="ARBA00023128"/>
    </source>
</evidence>
<evidence type="ECO:0000313" key="5">
    <source>
        <dbReference type="Proteomes" id="UP000007322"/>
    </source>
</evidence>
<dbReference type="eggNOG" id="ENOG502SAX9">
    <property type="taxonomic scope" value="Eukaryota"/>
</dbReference>
<dbReference type="AlphaFoldDB" id="G2Q154"/>
<keyword evidence="2" id="KW-0809">Transit peptide</keyword>
<dbReference type="EMBL" id="CP003002">
    <property type="protein sequence ID" value="AEO54953.1"/>
    <property type="molecule type" value="Genomic_DNA"/>
</dbReference>
<dbReference type="VEuPathDB" id="FungiDB:MYCTH_2298203"/>
<sequence>MSPLRLGLRARELLPVKGAGPKRSMLVLANCAGVRRPRGLPSAASFTTSQEKSRIHLNRPSMESMAPRIGQNTAPKVETSQRVAAMSADTLAETLSVVLPGSFVLPPLSQFPDSLGKKIRFLSQWMYIKIQEMLTNGSVVFSSKPSIFKRASFEVKRGSLIPTAKALHRAVAEALAAGNKSAIGKICTRDYAGPLLASIDARPRGHRYSWELVKYTNKLFYPSLKSHRISPISTERESPLIRQAIVAISSKQRVVVYNAKGEVVPGSEREMDVVENVAIACVIDPKRGWKQSKWRYLGTIKPTTLESWQEERAMVSRRLLGN</sequence>
<dbReference type="OrthoDB" id="19619at2759"/>
<keyword evidence="5" id="KW-1185">Reference proteome</keyword>
<dbReference type="PANTHER" id="PTHR28554:SF1">
    <property type="entry name" value="LARGE RIBOSOMAL SUBUNIT PROTEIN ML45"/>
    <property type="match status" value="1"/>
</dbReference>
<dbReference type="InParanoid" id="G2Q154"/>
<gene>
    <name evidence="4" type="ORF">MYCTH_2298203</name>
</gene>
<dbReference type="KEGG" id="mtm:MYCTH_2298203"/>
<dbReference type="RefSeq" id="XP_003660198.1">
    <property type="nucleotide sequence ID" value="XM_003660150.1"/>
</dbReference>